<accession>A0A1N7JYY9</accession>
<name>A0A1N7JYY9_9FLAO</name>
<feature type="transmembrane region" description="Helical" evidence="1">
    <location>
        <begin position="38"/>
        <end position="60"/>
    </location>
</feature>
<dbReference type="GO" id="GO:0016747">
    <property type="term" value="F:acyltransferase activity, transferring groups other than amino-acyl groups"/>
    <property type="evidence" value="ECO:0007669"/>
    <property type="project" value="InterPro"/>
</dbReference>
<feature type="transmembrane region" description="Helical" evidence="1">
    <location>
        <begin position="123"/>
        <end position="145"/>
    </location>
</feature>
<keyword evidence="3" id="KW-0808">Transferase</keyword>
<feature type="transmembrane region" description="Helical" evidence="1">
    <location>
        <begin position="314"/>
        <end position="332"/>
    </location>
</feature>
<dbReference type="AlphaFoldDB" id="A0A1N7JYY9"/>
<feature type="transmembrane region" description="Helical" evidence="1">
    <location>
        <begin position="152"/>
        <end position="169"/>
    </location>
</feature>
<feature type="transmembrane region" description="Helical" evidence="1">
    <location>
        <begin position="196"/>
        <end position="215"/>
    </location>
</feature>
<dbReference type="InterPro" id="IPR050879">
    <property type="entry name" value="Acyltransferase_3"/>
</dbReference>
<keyword evidence="4" id="KW-1185">Reference proteome</keyword>
<keyword evidence="1" id="KW-0472">Membrane</keyword>
<sequence>MKNEIKSLTGLRGIVALWVTFFHFNCFTNYFIESITGKGYLAVDIFFVLSAFLLTISYSGRFKSLTFKNITDFYKKRVNRIYPVYILSVIIIALFLVDTSKTKFLINAALVQCFYNPNYSLNIVYWSLSTEWICYLIFPFLLFFIIRFKIRWEILIILSLILRFSLLYIPDNLYLQSDLPLKTGESSRYMDVSHGLSSLVRTISSYFLGIGAALLPRINSENKKNNYIMYASSLVFLLLLYTEKGLFFIPLVSAVIIKSLYIGGTNYVKTLMESKAVYFLGNISYSLYIIHYIIVQHVVKGTYFTLTSSHLLNSFFLIAVSILLSYFSYILIERKVKIFKV</sequence>
<keyword evidence="1" id="KW-0812">Transmembrane</keyword>
<dbReference type="RefSeq" id="WP_076549111.1">
    <property type="nucleotide sequence ID" value="NZ_FTOL01000001.1"/>
</dbReference>
<proteinExistence type="predicted"/>
<reference evidence="4" key="1">
    <citation type="submission" date="2017-01" db="EMBL/GenBank/DDBJ databases">
        <authorList>
            <person name="Varghese N."/>
            <person name="Submissions S."/>
        </authorList>
    </citation>
    <scope>NUCLEOTIDE SEQUENCE [LARGE SCALE GENOMIC DNA]</scope>
    <source>
        <strain evidence="4">DSM 18017</strain>
    </source>
</reference>
<dbReference type="Pfam" id="PF01757">
    <property type="entry name" value="Acyl_transf_3"/>
    <property type="match status" value="1"/>
</dbReference>
<evidence type="ECO:0000256" key="1">
    <source>
        <dbReference type="SAM" id="Phobius"/>
    </source>
</evidence>
<feature type="transmembrane region" description="Helical" evidence="1">
    <location>
        <begin position="81"/>
        <end position="97"/>
    </location>
</feature>
<keyword evidence="3" id="KW-0378">Hydrolase</keyword>
<feature type="transmembrane region" description="Helical" evidence="1">
    <location>
        <begin position="276"/>
        <end position="294"/>
    </location>
</feature>
<dbReference type="STRING" id="373668.SAMN05421786_101136"/>
<dbReference type="InterPro" id="IPR002656">
    <property type="entry name" value="Acyl_transf_3_dom"/>
</dbReference>
<organism evidence="3 4">
    <name type="scientific">Chryseobacterium ureilyticum</name>
    <dbReference type="NCBI Taxonomy" id="373668"/>
    <lineage>
        <taxon>Bacteria</taxon>
        <taxon>Pseudomonadati</taxon>
        <taxon>Bacteroidota</taxon>
        <taxon>Flavobacteriia</taxon>
        <taxon>Flavobacteriales</taxon>
        <taxon>Weeksellaceae</taxon>
        <taxon>Chryseobacterium group</taxon>
        <taxon>Chryseobacterium</taxon>
    </lineage>
</organism>
<keyword evidence="3" id="KW-0012">Acyltransferase</keyword>
<evidence type="ECO:0000259" key="2">
    <source>
        <dbReference type="Pfam" id="PF01757"/>
    </source>
</evidence>
<feature type="transmembrane region" description="Helical" evidence="1">
    <location>
        <begin position="12"/>
        <end position="32"/>
    </location>
</feature>
<protein>
    <submittedName>
        <fullName evidence="3">Peptidoglycan/LPS O-acetylase OafA/YrhL, contains acyltransferase and SGNH-hydrolase domains</fullName>
    </submittedName>
</protein>
<feature type="domain" description="Acyltransferase 3" evidence="2">
    <location>
        <begin position="6"/>
        <end position="328"/>
    </location>
</feature>
<dbReference type="GO" id="GO:0016787">
    <property type="term" value="F:hydrolase activity"/>
    <property type="evidence" value="ECO:0007669"/>
    <property type="project" value="UniProtKB-KW"/>
</dbReference>
<evidence type="ECO:0000313" key="3">
    <source>
        <dbReference type="EMBL" id="SIS54521.1"/>
    </source>
</evidence>
<feature type="transmembrane region" description="Helical" evidence="1">
    <location>
        <begin position="248"/>
        <end position="264"/>
    </location>
</feature>
<feature type="transmembrane region" description="Helical" evidence="1">
    <location>
        <begin position="227"/>
        <end position="242"/>
    </location>
</feature>
<dbReference type="Proteomes" id="UP000186744">
    <property type="component" value="Unassembled WGS sequence"/>
</dbReference>
<dbReference type="PANTHER" id="PTHR23028">
    <property type="entry name" value="ACETYLTRANSFERASE"/>
    <property type="match status" value="1"/>
</dbReference>
<gene>
    <name evidence="3" type="ORF">SAMN05421786_101136</name>
</gene>
<dbReference type="OrthoDB" id="9796461at2"/>
<evidence type="ECO:0000313" key="4">
    <source>
        <dbReference type="Proteomes" id="UP000186744"/>
    </source>
</evidence>
<dbReference type="EMBL" id="FTOL01000001">
    <property type="protein sequence ID" value="SIS54521.1"/>
    <property type="molecule type" value="Genomic_DNA"/>
</dbReference>
<keyword evidence="1" id="KW-1133">Transmembrane helix</keyword>